<sequence>MEVVPEGGNRLRVYGSTCAEVGETAFRHGTVVHRLAARWEAWGPERTSPTRPGPPVMTRGPGPVTRNVPPADRRLPPRRTGALGRRRTGAPSRGHPAALHGGST</sequence>
<dbReference type="AlphaFoldDB" id="D5ZSY2"/>
<protein>
    <submittedName>
        <fullName evidence="2">ABC transporter</fullName>
    </submittedName>
</protein>
<dbReference type="EMBL" id="DS999641">
    <property type="protein sequence ID" value="EFE66683.2"/>
    <property type="molecule type" value="Genomic_DNA"/>
</dbReference>
<evidence type="ECO:0000313" key="2">
    <source>
        <dbReference type="EMBL" id="EFE66683.2"/>
    </source>
</evidence>
<accession>D5ZSY2</accession>
<organism evidence="2 3">
    <name type="scientific">Streptomyces viridosporus (strain ATCC 14672 / DSM 40746 / JCM 4963 / KCTC 9882 / NRRL B-12104 / FH 1290)</name>
    <name type="common">Streptomyces ghanaensis</name>
    <dbReference type="NCBI Taxonomy" id="566461"/>
    <lineage>
        <taxon>Bacteria</taxon>
        <taxon>Bacillati</taxon>
        <taxon>Actinomycetota</taxon>
        <taxon>Actinomycetes</taxon>
        <taxon>Kitasatosporales</taxon>
        <taxon>Streptomycetaceae</taxon>
        <taxon>Streptomyces</taxon>
    </lineage>
</organism>
<evidence type="ECO:0000313" key="3">
    <source>
        <dbReference type="Proteomes" id="UP000003824"/>
    </source>
</evidence>
<feature type="region of interest" description="Disordered" evidence="1">
    <location>
        <begin position="43"/>
        <end position="104"/>
    </location>
</feature>
<evidence type="ECO:0000256" key="1">
    <source>
        <dbReference type="SAM" id="MobiDB-lite"/>
    </source>
</evidence>
<proteinExistence type="predicted"/>
<gene>
    <name evidence="2" type="ORF">SSFG_01932</name>
</gene>
<name>D5ZSY2_STRV1</name>
<reference evidence="3" key="1">
    <citation type="submission" date="2008-12" db="EMBL/GenBank/DDBJ databases">
        <title>Annotation of Streptomyces ghanaensis ATCC 14672.</title>
        <authorList>
            <consortium name="The Broad Institute Genome Sequencing Platform"/>
            <consortium name="Broad Institute Microbial Sequencing Center"/>
            <person name="Fischbach M."/>
            <person name="Ward D."/>
            <person name="Young S."/>
            <person name="Kodira C.D."/>
            <person name="Zeng Q."/>
            <person name="Koehrsen M."/>
            <person name="Godfrey P."/>
            <person name="Alvarado L."/>
            <person name="Berlin A.M."/>
            <person name="Borenstein D."/>
            <person name="Chen Z."/>
            <person name="Engels R."/>
            <person name="Freedman E."/>
            <person name="Gellesch M."/>
            <person name="Goldberg J."/>
            <person name="Griggs A."/>
            <person name="Gujja S."/>
            <person name="Heiman D.I."/>
            <person name="Hepburn T.A."/>
            <person name="Howarth C."/>
            <person name="Jen D."/>
            <person name="Larson L."/>
            <person name="Lewis B."/>
            <person name="Mehta T."/>
            <person name="Park D."/>
            <person name="Pearson M."/>
            <person name="Roberts A."/>
            <person name="Saif S."/>
            <person name="Shea T.D."/>
            <person name="Shenoy N."/>
            <person name="Sisk P."/>
            <person name="Stolte C."/>
            <person name="Sykes S.N."/>
            <person name="Walk T."/>
            <person name="White J."/>
            <person name="Yandava C."/>
            <person name="Straight P."/>
            <person name="Clardy J."/>
            <person name="Hung D."/>
            <person name="Kolter R."/>
            <person name="Mekalanos J."/>
            <person name="Walker S."/>
            <person name="Walsh C.T."/>
            <person name="Wieland B.L.C."/>
            <person name="Ilzarbe M."/>
            <person name="Galagan J."/>
            <person name="Nusbaum C."/>
            <person name="Birren B."/>
        </authorList>
    </citation>
    <scope>NUCLEOTIDE SEQUENCE [LARGE SCALE GENOMIC DNA]</scope>
    <source>
        <strain evidence="3">ATCC 14672 / DSM 40746 / JCM 4963 / KCTC 9882 / NRRL B-12104 / FH 1290</strain>
    </source>
</reference>
<dbReference type="Proteomes" id="UP000003824">
    <property type="component" value="Unassembled WGS sequence"/>
</dbReference>